<evidence type="ECO:0000313" key="2">
    <source>
        <dbReference type="EMBL" id="KIX13140.1"/>
    </source>
</evidence>
<dbReference type="EMBL" id="AZAC01000029">
    <property type="protein sequence ID" value="KIX12637.1"/>
    <property type="molecule type" value="Genomic_DNA"/>
</dbReference>
<evidence type="ECO:0000313" key="1">
    <source>
        <dbReference type="EMBL" id="KIX12637.1"/>
    </source>
</evidence>
<evidence type="ECO:0000313" key="3">
    <source>
        <dbReference type="Proteomes" id="UP000032233"/>
    </source>
</evidence>
<comment type="caution">
    <text evidence="1">The sequence shown here is derived from an EMBL/GenBank/DDBJ whole genome shotgun (WGS) entry which is preliminary data.</text>
</comment>
<evidence type="ECO:0008006" key="4">
    <source>
        <dbReference type="Google" id="ProtNLM"/>
    </source>
</evidence>
<proteinExistence type="predicted"/>
<reference evidence="1 3" key="1">
    <citation type="submission" date="2013-11" db="EMBL/GenBank/DDBJ databases">
        <title>Metagenomic analysis of a methanogenic consortium involved in long chain n-alkane degradation.</title>
        <authorList>
            <person name="Davidova I.A."/>
            <person name="Callaghan A.V."/>
            <person name="Wawrik B."/>
            <person name="Pruitt S."/>
            <person name="Marks C."/>
            <person name="Duncan K.E."/>
            <person name="Suflita J.M."/>
        </authorList>
    </citation>
    <scope>NUCLEOTIDE SEQUENCE [LARGE SCALE GENOMIC DNA]</scope>
    <source>
        <strain evidence="1 3">SPR</strain>
    </source>
</reference>
<keyword evidence="3" id="KW-1185">Reference proteome</keyword>
<protein>
    <recommendedName>
        <fullName evidence="4">Transposase</fullName>
    </recommendedName>
</protein>
<accession>A0A0D2GCI9</accession>
<sequence length="50" mass="5615">MDKDNTKKLGHVVHIDEGKIRGHLDEMVRGTVEQTLNDLLDAEADRLCNA</sequence>
<dbReference type="EMBL" id="AZAC01000018">
    <property type="protein sequence ID" value="KIX13140.1"/>
    <property type="molecule type" value="Genomic_DNA"/>
</dbReference>
<dbReference type="Proteomes" id="UP000032233">
    <property type="component" value="Unassembled WGS sequence"/>
</dbReference>
<feature type="non-terminal residue" evidence="1">
    <location>
        <position position="50"/>
    </location>
</feature>
<dbReference type="AlphaFoldDB" id="A0A0D2GCI9"/>
<gene>
    <name evidence="2" type="ORF">X474_15280</name>
    <name evidence="1" type="ORF">X474_18705</name>
</gene>
<name>A0A0D2GCI9_9BACT</name>
<organism evidence="1 3">
    <name type="scientific">Dethiosulfatarculus sandiegensis</name>
    <dbReference type="NCBI Taxonomy" id="1429043"/>
    <lineage>
        <taxon>Bacteria</taxon>
        <taxon>Pseudomonadati</taxon>
        <taxon>Thermodesulfobacteriota</taxon>
        <taxon>Desulfarculia</taxon>
        <taxon>Desulfarculales</taxon>
        <taxon>Desulfarculaceae</taxon>
        <taxon>Dethiosulfatarculus</taxon>
    </lineage>
</organism>